<evidence type="ECO:0000256" key="1">
    <source>
        <dbReference type="SAM" id="MobiDB-lite"/>
    </source>
</evidence>
<feature type="transmembrane region" description="Helical" evidence="2">
    <location>
        <begin position="922"/>
        <end position="940"/>
    </location>
</feature>
<keyword evidence="4" id="KW-1185">Reference proteome</keyword>
<evidence type="ECO:0000256" key="2">
    <source>
        <dbReference type="SAM" id="Phobius"/>
    </source>
</evidence>
<feature type="region of interest" description="Disordered" evidence="1">
    <location>
        <begin position="205"/>
        <end position="226"/>
    </location>
</feature>
<feature type="compositionally biased region" description="Low complexity" evidence="1">
    <location>
        <begin position="59"/>
        <end position="73"/>
    </location>
</feature>
<dbReference type="OrthoDB" id="346198at2157"/>
<dbReference type="Proteomes" id="UP000509667">
    <property type="component" value="Chromosome"/>
</dbReference>
<dbReference type="GeneID" id="56077050"/>
<dbReference type="KEGG" id="hrr:HZS55_04265"/>
<proteinExistence type="predicted"/>
<organism evidence="3 4">
    <name type="scientific">Halosimplex rubrum</name>
    <dbReference type="NCBI Taxonomy" id="869889"/>
    <lineage>
        <taxon>Archaea</taxon>
        <taxon>Methanobacteriati</taxon>
        <taxon>Methanobacteriota</taxon>
        <taxon>Stenosarchaea group</taxon>
        <taxon>Halobacteria</taxon>
        <taxon>Halobacteriales</taxon>
        <taxon>Haloarculaceae</taxon>
        <taxon>Halosimplex</taxon>
    </lineage>
</organism>
<feature type="region of interest" description="Disordered" evidence="1">
    <location>
        <begin position="256"/>
        <end position="275"/>
    </location>
</feature>
<reference evidence="3 4" key="1">
    <citation type="submission" date="2020-07" db="EMBL/GenBank/DDBJ databases">
        <title>Halosimplex pelagicum sp. nov. and Halosimplex rubrum sp. nov., isolated from salted brown alga Laminaria, and emended description of the genus Halosimplex.</title>
        <authorList>
            <person name="Cui H."/>
        </authorList>
    </citation>
    <scope>NUCLEOTIDE SEQUENCE [LARGE SCALE GENOMIC DNA]</scope>
    <source>
        <strain evidence="3 4">R27</strain>
    </source>
</reference>
<feature type="region of interest" description="Disordered" evidence="1">
    <location>
        <begin position="49"/>
        <end position="79"/>
    </location>
</feature>
<name>A0A7D5NYN8_9EURY</name>
<sequence length="962" mass="102087">MAKRHTRAAVALVAVAVACVLVSGPAAAGPLGQPTTDAPDRIEHFEGAAEATPDQHSQSATDRAADAAGPASTNVSASTSLRSTVDLDVEQALSGDSDSDRVTFSFRVSGSSNMSTRVSVTPSQTTRSYGDVEFEFVEWSDQSGGGSGTSSSWTATGGHTYQVTYEVSANNGATEGSYSITATASSGLGDQHTERIVADVEVREPEFEQPSGTTEDIRFDESTGDRANTETQVEIGNGGDGVMVIDSVSVGATPRGIDASVANEPDRIGANGRDGIDLDISVDDTVEEGDHSFTVTASDNLGNRETYEVTVRVEKVPVLSADSTVISLGEVLVGESTVKSFTLREAAGYESVSDVVTEFAERDSRGNLAFGGLGETTISAGESTSQSVTVQVDEDVEQGSQLRWEVSFAPQDNRDGNARVVFTAQVIYPPYYDGVSVGGADFVFDRPRSEVTSYTETTTMQVRNGGDLPMNIESVSPSVDAPGIDATVVDRPDTIPARSSRTFGVRIEAQPEASEGEHTLSMDVQAAEPGSTTVSSTVTVDRQADLAVDPGNLSVGEVIVTERASTATVLSEQLGYESVRDFGFEQVSGPDRGWITVVERPSTIAAGESGEVVLAVSFDPSATLYRTYNWTFAASGTNVETERFTVSAVPRPIDFSQVRDDLTALEGEVEAGDGMVTEMDGVLGTLEEKLRAGNAPRSDIVAVSTAGRSTTLFLQSAEQARTALDAGNHSAAQLHLTRTAAAYRTLGTYTDRISNDELAQRAAGVTERADEILAALTDRQLSYYRGRLEAENTTMLERARIERDLSRLAALRGDSDRAGELRTEADRAFSNYSTLVAEGNERLEAGRSQRDDLDESLFVSALGQRVFWIGSLDRFESATRATLSEYDTAEQRFRAAGAVERADSAAAERASLAAAYDGARTVSLGIGAGLGLVFLVVVVLESRALYRYIQESRAAVSGDFLV</sequence>
<dbReference type="EMBL" id="CP058910">
    <property type="protein sequence ID" value="QLH76566.1"/>
    <property type="molecule type" value="Genomic_DNA"/>
</dbReference>
<evidence type="ECO:0000313" key="4">
    <source>
        <dbReference type="Proteomes" id="UP000509667"/>
    </source>
</evidence>
<keyword evidence="2" id="KW-0812">Transmembrane</keyword>
<keyword evidence="2" id="KW-0472">Membrane</keyword>
<dbReference type="PROSITE" id="PS51257">
    <property type="entry name" value="PROKAR_LIPOPROTEIN"/>
    <property type="match status" value="1"/>
</dbReference>
<protein>
    <submittedName>
        <fullName evidence="3">Uncharacterized protein</fullName>
    </submittedName>
</protein>
<evidence type="ECO:0000313" key="3">
    <source>
        <dbReference type="EMBL" id="QLH76566.1"/>
    </source>
</evidence>
<dbReference type="AlphaFoldDB" id="A0A7D5NYN8"/>
<feature type="compositionally biased region" description="Basic and acidic residues" evidence="1">
    <location>
        <begin position="215"/>
        <end position="226"/>
    </location>
</feature>
<gene>
    <name evidence="3" type="ORF">HZS55_04265</name>
</gene>
<keyword evidence="2" id="KW-1133">Transmembrane helix</keyword>
<dbReference type="RefSeq" id="WP_179910503.1">
    <property type="nucleotide sequence ID" value="NZ_CP058910.1"/>
</dbReference>
<accession>A0A7D5NYN8</accession>